<feature type="region of interest" description="Disordered" evidence="1">
    <location>
        <begin position="462"/>
        <end position="484"/>
    </location>
</feature>
<feature type="non-terminal residue" evidence="2">
    <location>
        <position position="1"/>
    </location>
</feature>
<protein>
    <submittedName>
        <fullName evidence="2">Uncharacterized protein</fullName>
    </submittedName>
</protein>
<keyword evidence="3" id="KW-1185">Reference proteome</keyword>
<sequence>MQASLGPAQSVQVLGLRGIAGACSERPGARAQRHRWGLRRASRRSGSEASLGPAQGVQALGLRGVAGACAERPGPRAQRHRWGLRRAFRRSGSEASLGPAQSVQALGLQNAHVLWNTLQSVRAPWSTFESANLLWSIFQSAHLLWSIFQSAHLLWRRSLASKHRSQMAPEGLRLPDIQGFGLNPASATTTYRAGAPLPAHALRGALSGLLDPGGLQGLPAAATLRLALRVAEAVVGAAADEATPFEDDRPPTLEQPLRSLLCPAPAGAGRVDVGFRCAVALRFLPQAALKAVLGAAKEECKDGGLLDGLCIFGLGGAEGDTPLTTACAEDLAADPCSSATFSPLPRAEGGHSVPGITSNKSWPSMSCEQSSAEHAGDEGARLVQGFVERTGDIQSAALLFCHAAHLERPPAALRRYAAQYASLLARWQMYEQRADLLTLLISRLPTEDAPCNRGLVGRVLQRRADGPAAAPGGRGRRRDHAEVPQHELRQAHALLRPVPAPYLRRALPGRGAGRRRAVREAAVRQLGGVVPGLPPRRAH</sequence>
<evidence type="ECO:0000256" key="1">
    <source>
        <dbReference type="SAM" id="MobiDB-lite"/>
    </source>
</evidence>
<feature type="region of interest" description="Disordered" evidence="1">
    <location>
        <begin position="25"/>
        <end position="51"/>
    </location>
</feature>
<accession>A0ABN9TWB7</accession>
<organism evidence="2 3">
    <name type="scientific">Prorocentrum cordatum</name>
    <dbReference type="NCBI Taxonomy" id="2364126"/>
    <lineage>
        <taxon>Eukaryota</taxon>
        <taxon>Sar</taxon>
        <taxon>Alveolata</taxon>
        <taxon>Dinophyceae</taxon>
        <taxon>Prorocentrales</taxon>
        <taxon>Prorocentraceae</taxon>
        <taxon>Prorocentrum</taxon>
    </lineage>
</organism>
<dbReference type="Proteomes" id="UP001189429">
    <property type="component" value="Unassembled WGS sequence"/>
</dbReference>
<proteinExistence type="predicted"/>
<gene>
    <name evidence="2" type="ORF">PCOR1329_LOCUS42209</name>
</gene>
<dbReference type="EMBL" id="CAUYUJ010015070">
    <property type="protein sequence ID" value="CAK0849541.1"/>
    <property type="molecule type" value="Genomic_DNA"/>
</dbReference>
<comment type="caution">
    <text evidence="2">The sequence shown here is derived from an EMBL/GenBank/DDBJ whole genome shotgun (WGS) entry which is preliminary data.</text>
</comment>
<feature type="compositionally biased region" description="Basic residues" evidence="1">
    <location>
        <begin position="31"/>
        <end position="43"/>
    </location>
</feature>
<feature type="non-terminal residue" evidence="2">
    <location>
        <position position="539"/>
    </location>
</feature>
<name>A0ABN9TWB7_9DINO</name>
<reference evidence="2" key="1">
    <citation type="submission" date="2023-10" db="EMBL/GenBank/DDBJ databases">
        <authorList>
            <person name="Chen Y."/>
            <person name="Shah S."/>
            <person name="Dougan E. K."/>
            <person name="Thang M."/>
            <person name="Chan C."/>
        </authorList>
    </citation>
    <scope>NUCLEOTIDE SEQUENCE [LARGE SCALE GENOMIC DNA]</scope>
</reference>
<evidence type="ECO:0000313" key="2">
    <source>
        <dbReference type="EMBL" id="CAK0849541.1"/>
    </source>
</evidence>
<evidence type="ECO:0000313" key="3">
    <source>
        <dbReference type="Proteomes" id="UP001189429"/>
    </source>
</evidence>